<dbReference type="EMBL" id="CYRY02031570">
    <property type="protein sequence ID" value="VCX05552.1"/>
    <property type="molecule type" value="Genomic_DNA"/>
</dbReference>
<dbReference type="Proteomes" id="UP000269945">
    <property type="component" value="Unassembled WGS sequence"/>
</dbReference>
<organism evidence="1 2">
    <name type="scientific">Gulo gulo</name>
    <name type="common">Wolverine</name>
    <name type="synonym">Gluton</name>
    <dbReference type="NCBI Taxonomy" id="48420"/>
    <lineage>
        <taxon>Eukaryota</taxon>
        <taxon>Metazoa</taxon>
        <taxon>Chordata</taxon>
        <taxon>Craniata</taxon>
        <taxon>Vertebrata</taxon>
        <taxon>Euteleostomi</taxon>
        <taxon>Mammalia</taxon>
        <taxon>Eutheria</taxon>
        <taxon>Laurasiatheria</taxon>
        <taxon>Carnivora</taxon>
        <taxon>Caniformia</taxon>
        <taxon>Musteloidea</taxon>
        <taxon>Mustelidae</taxon>
        <taxon>Guloninae</taxon>
        <taxon>Gulo</taxon>
    </lineage>
</organism>
<evidence type="ECO:0000313" key="1">
    <source>
        <dbReference type="EMBL" id="VCX05552.1"/>
    </source>
</evidence>
<dbReference type="AlphaFoldDB" id="A0A9X9Q3X2"/>
<sequence length="93" mass="10210">MGPLPLSHDRFIHPSPSLAPESFYNVVLYESDSSEHSWVNAGPPAGISEALKWLLSMLFSLSQEYEHGDTLFLNPVHAHRGLGNGCPRPTANL</sequence>
<proteinExistence type="predicted"/>
<protein>
    <submittedName>
        <fullName evidence="1">Uncharacterized protein</fullName>
    </submittedName>
</protein>
<reference evidence="1 2" key="1">
    <citation type="submission" date="2018-10" db="EMBL/GenBank/DDBJ databases">
        <authorList>
            <person name="Ekblom R."/>
            <person name="Jareborg N."/>
        </authorList>
    </citation>
    <scope>NUCLEOTIDE SEQUENCE [LARGE SCALE GENOMIC DNA]</scope>
    <source>
        <tissue evidence="1">Muscle</tissue>
    </source>
</reference>
<keyword evidence="2" id="KW-1185">Reference proteome</keyword>
<name>A0A9X9Q3X2_GULGU</name>
<accession>A0A9X9Q3X2</accession>
<gene>
    <name evidence="1" type="ORF">BN2614_LOCUS2</name>
</gene>
<evidence type="ECO:0000313" key="2">
    <source>
        <dbReference type="Proteomes" id="UP000269945"/>
    </source>
</evidence>
<comment type="caution">
    <text evidence="1">The sequence shown here is derived from an EMBL/GenBank/DDBJ whole genome shotgun (WGS) entry which is preliminary data.</text>
</comment>